<evidence type="ECO:0000256" key="2">
    <source>
        <dbReference type="ARBA" id="ARBA00065118"/>
    </source>
</evidence>
<evidence type="ECO:0000256" key="1">
    <source>
        <dbReference type="ARBA" id="ARBA00006765"/>
    </source>
</evidence>
<dbReference type="InterPro" id="IPR016135">
    <property type="entry name" value="UBQ-conjugating_enzyme/RWD"/>
</dbReference>
<dbReference type="AlphaFoldDB" id="A0A498HFS9"/>
<dbReference type="Pfam" id="PF05042">
    <property type="entry name" value="Caleosin"/>
    <property type="match status" value="1"/>
</dbReference>
<evidence type="ECO:0000313" key="5">
    <source>
        <dbReference type="Proteomes" id="UP000290289"/>
    </source>
</evidence>
<dbReference type="FunFam" id="3.10.110.10:FF:000019">
    <property type="entry name" value="Ubiquitin-conjugating enzyme E2 variant 1C"/>
    <property type="match status" value="1"/>
</dbReference>
<comment type="caution">
    <text evidence="4">The sequence shown here is derived from an EMBL/GenBank/DDBJ whole genome shotgun (WGS) entry which is preliminary data.</text>
</comment>
<dbReference type="PANTHER" id="PTHR31495">
    <property type="entry name" value="PEROXYGENASE 3-RELATED"/>
    <property type="match status" value="1"/>
</dbReference>
<dbReference type="Pfam" id="PF00179">
    <property type="entry name" value="UQ_con"/>
    <property type="match status" value="1"/>
</dbReference>
<comment type="similarity">
    <text evidence="1">Belongs to the caleosin family.</text>
</comment>
<accession>A0A498HFS9</accession>
<reference evidence="4 5" key="1">
    <citation type="submission" date="2018-10" db="EMBL/GenBank/DDBJ databases">
        <title>A high-quality apple genome assembly.</title>
        <authorList>
            <person name="Hu J."/>
        </authorList>
    </citation>
    <scope>NUCLEOTIDE SEQUENCE [LARGE SCALE GENOMIC DNA]</scope>
    <source>
        <strain evidence="5">cv. HFTH1</strain>
        <tissue evidence="4">Young leaf</tissue>
    </source>
</reference>
<dbReference type="GO" id="GO:0005509">
    <property type="term" value="F:calcium ion binding"/>
    <property type="evidence" value="ECO:0007669"/>
    <property type="project" value="TreeGrafter"/>
</dbReference>
<comment type="subunit">
    <text evidence="2">Heterodimer with UBC35 or UBC36.</text>
</comment>
<dbReference type="InterPro" id="IPR007736">
    <property type="entry name" value="Caleosin-related"/>
</dbReference>
<evidence type="ECO:0000259" key="3">
    <source>
        <dbReference type="PROSITE" id="PS50127"/>
    </source>
</evidence>
<dbReference type="PROSITE" id="PS50127">
    <property type="entry name" value="UBC_2"/>
    <property type="match status" value="1"/>
</dbReference>
<dbReference type="Gene3D" id="3.10.110.10">
    <property type="entry name" value="Ubiquitin Conjugating Enzyme"/>
    <property type="match status" value="1"/>
</dbReference>
<name>A0A498HFS9_MALDO</name>
<sequence length="434" mass="49070">MPQIYGLTSTDSSKMYGIMENSTAVQKNNGRPSAQGILDSDPPPPLFFFFFLLSILFSPCVTLPSANRIGLPTVFNPLSQPLCYSLSSSHRNPDFANSTSKNGLRRIKRRRNFRLLEELERGEKGIGDGTVSYGMDDADDIYMQSWTGTIIGPPNTVHEGRIYQLKLFCGKDYPDNPPTVRFQTRINVTCVNRDTGVVEPSLFPMLANWQREYTMEDILTQLKKEMMSPQNRKLAQPPEGNEEGRVDQKGLVNNGGTFVPNEEDVLQRHVAFFDRNHDGIVYPWETFQGFRAIGCGIMLSTVSAFLINAALSRKTRQGKFPSLLFPVEVKNIHKAKHGSDSGVYDNEGRFVPSKFEEIFEKHAHTYPNALTSDELMGMLKANRDPKDYAGWLAAYTEWKILYVLCKDKNVRAVYDGSLFERMEKENSGGDKKKE</sequence>
<keyword evidence="5" id="KW-1185">Reference proteome</keyword>
<feature type="domain" description="UBC core" evidence="3">
    <location>
        <begin position="110"/>
        <end position="264"/>
    </location>
</feature>
<dbReference type="Proteomes" id="UP000290289">
    <property type="component" value="Chromosome 16"/>
</dbReference>
<protein>
    <recommendedName>
        <fullName evidence="3">UBC core domain-containing protein</fullName>
    </recommendedName>
</protein>
<proteinExistence type="inferred from homology"/>
<dbReference type="SMART" id="SM00212">
    <property type="entry name" value="UBCc"/>
    <property type="match status" value="1"/>
</dbReference>
<dbReference type="STRING" id="3750.A0A498HFS9"/>
<dbReference type="EMBL" id="RDQH01000342">
    <property type="protein sequence ID" value="RXH70336.1"/>
    <property type="molecule type" value="Genomic_DNA"/>
</dbReference>
<dbReference type="CDD" id="cd23807">
    <property type="entry name" value="UEV_UBE2V"/>
    <property type="match status" value="1"/>
</dbReference>
<dbReference type="PANTHER" id="PTHR31495:SF1">
    <property type="entry name" value="INACTIVE PEROXYGENASE-LIKE PROTEIN-RELATED"/>
    <property type="match status" value="1"/>
</dbReference>
<dbReference type="SUPFAM" id="SSF54495">
    <property type="entry name" value="UBC-like"/>
    <property type="match status" value="1"/>
</dbReference>
<dbReference type="InterPro" id="IPR000608">
    <property type="entry name" value="UBC"/>
</dbReference>
<dbReference type="GO" id="GO:0004497">
    <property type="term" value="F:monooxygenase activity"/>
    <property type="evidence" value="ECO:0007669"/>
    <property type="project" value="TreeGrafter"/>
</dbReference>
<organism evidence="4 5">
    <name type="scientific">Malus domestica</name>
    <name type="common">Apple</name>
    <name type="synonym">Pyrus malus</name>
    <dbReference type="NCBI Taxonomy" id="3750"/>
    <lineage>
        <taxon>Eukaryota</taxon>
        <taxon>Viridiplantae</taxon>
        <taxon>Streptophyta</taxon>
        <taxon>Embryophyta</taxon>
        <taxon>Tracheophyta</taxon>
        <taxon>Spermatophyta</taxon>
        <taxon>Magnoliopsida</taxon>
        <taxon>eudicotyledons</taxon>
        <taxon>Gunneridae</taxon>
        <taxon>Pentapetalae</taxon>
        <taxon>rosids</taxon>
        <taxon>fabids</taxon>
        <taxon>Rosales</taxon>
        <taxon>Rosaceae</taxon>
        <taxon>Amygdaloideae</taxon>
        <taxon>Maleae</taxon>
        <taxon>Malus</taxon>
    </lineage>
</organism>
<evidence type="ECO:0000313" key="4">
    <source>
        <dbReference type="EMBL" id="RXH70336.1"/>
    </source>
</evidence>
<gene>
    <name evidence="4" type="ORF">DVH24_007592</name>
</gene>